<evidence type="ECO:0000259" key="2">
    <source>
        <dbReference type="Pfam" id="PF08386"/>
    </source>
</evidence>
<reference evidence="4" key="1">
    <citation type="journal article" date="2019" name="Int. J. Syst. Evol. Microbiol.">
        <title>The Global Catalogue of Microorganisms (GCM) 10K type strain sequencing project: providing services to taxonomists for standard genome sequencing and annotation.</title>
        <authorList>
            <consortium name="The Broad Institute Genomics Platform"/>
            <consortium name="The Broad Institute Genome Sequencing Center for Infectious Disease"/>
            <person name="Wu L."/>
            <person name="Ma J."/>
        </authorList>
    </citation>
    <scope>NUCLEOTIDE SEQUENCE [LARGE SCALE GENOMIC DNA]</scope>
    <source>
        <strain evidence="4">CGMCC 4.1622</strain>
    </source>
</reference>
<dbReference type="EMBL" id="JBHSOC010000109">
    <property type="protein sequence ID" value="MFC5646672.1"/>
    <property type="molecule type" value="Genomic_DNA"/>
</dbReference>
<feature type="signal peptide" evidence="1">
    <location>
        <begin position="1"/>
        <end position="26"/>
    </location>
</feature>
<keyword evidence="4" id="KW-1185">Reference proteome</keyword>
<dbReference type="Pfam" id="PF08386">
    <property type="entry name" value="Abhydrolase_4"/>
    <property type="match status" value="1"/>
</dbReference>
<organism evidence="3 4">
    <name type="scientific">Kitasatospora cinereorecta</name>
    <dbReference type="NCBI Taxonomy" id="285560"/>
    <lineage>
        <taxon>Bacteria</taxon>
        <taxon>Bacillati</taxon>
        <taxon>Actinomycetota</taxon>
        <taxon>Actinomycetes</taxon>
        <taxon>Kitasatosporales</taxon>
        <taxon>Streptomycetaceae</taxon>
        <taxon>Kitasatospora</taxon>
    </lineage>
</organism>
<proteinExistence type="predicted"/>
<evidence type="ECO:0000256" key="1">
    <source>
        <dbReference type="SAM" id="SignalP"/>
    </source>
</evidence>
<keyword evidence="1" id="KW-0732">Signal</keyword>
<gene>
    <name evidence="3" type="ORF">ACFPZF_35690</name>
</gene>
<dbReference type="GO" id="GO:0016787">
    <property type="term" value="F:hydrolase activity"/>
    <property type="evidence" value="ECO:0007669"/>
    <property type="project" value="UniProtKB-KW"/>
</dbReference>
<evidence type="ECO:0000313" key="4">
    <source>
        <dbReference type="Proteomes" id="UP001596066"/>
    </source>
</evidence>
<name>A0ABW0VLV7_9ACTN</name>
<dbReference type="InterPro" id="IPR013595">
    <property type="entry name" value="Pept_S33_TAP-like_C"/>
</dbReference>
<comment type="caution">
    <text evidence="3">The sequence shown here is derived from an EMBL/GenBank/DDBJ whole genome shotgun (WGS) entry which is preliminary data.</text>
</comment>
<feature type="domain" description="Peptidase S33 tripeptidyl aminopeptidase-like C-terminal" evidence="2">
    <location>
        <begin position="63"/>
        <end position="163"/>
    </location>
</feature>
<dbReference type="RefSeq" id="WP_346147993.1">
    <property type="nucleotide sequence ID" value="NZ_BAAAUA010000042.1"/>
</dbReference>
<dbReference type="Proteomes" id="UP001596066">
    <property type="component" value="Unassembled WGS sequence"/>
</dbReference>
<evidence type="ECO:0000313" key="3">
    <source>
        <dbReference type="EMBL" id="MFC5646672.1"/>
    </source>
</evidence>
<protein>
    <submittedName>
        <fullName evidence="3">Alpha/beta hydrolase</fullName>
    </submittedName>
</protein>
<feature type="chain" id="PRO_5046517807" evidence="1">
    <location>
        <begin position="27"/>
        <end position="178"/>
    </location>
</feature>
<accession>A0ABW0VLV7</accession>
<keyword evidence="3" id="KW-0378">Hydrolase</keyword>
<sequence>MPRLRIPTLALALTGALALLAGTAQAATASPGDLLAVNCLDKPYPPAPQLFPLIARAWEREAPTFGRYQAFDAPPCATWPAKTWEVERYTGPWNRRTAHPLMVIGNTFDPATQYRFAQSMQRELGSAVLVTVDMIEHCAVGRSAALNALVTSYLVDQAVPAAGQLLTPDADPFPVPAS</sequence>